<reference evidence="3 4" key="1">
    <citation type="journal article" date="2024" name="bioRxiv">
        <title>A reference genome for Trichogramma kaykai: A tiny desert-dwelling parasitoid wasp with competing sex-ratio distorters.</title>
        <authorList>
            <person name="Culotta J."/>
            <person name="Lindsey A.R."/>
        </authorList>
    </citation>
    <scope>NUCLEOTIDE SEQUENCE [LARGE SCALE GENOMIC DNA]</scope>
    <source>
        <strain evidence="3 4">KSX58</strain>
    </source>
</reference>
<gene>
    <name evidence="3" type="ORF">TKK_016964</name>
</gene>
<keyword evidence="4" id="KW-1185">Reference proteome</keyword>
<feature type="region of interest" description="Disordered" evidence="1">
    <location>
        <begin position="1"/>
        <end position="42"/>
    </location>
</feature>
<evidence type="ECO:0000259" key="2">
    <source>
        <dbReference type="Pfam" id="PF23055"/>
    </source>
</evidence>
<organism evidence="3 4">
    <name type="scientific">Trichogramma kaykai</name>
    <dbReference type="NCBI Taxonomy" id="54128"/>
    <lineage>
        <taxon>Eukaryota</taxon>
        <taxon>Metazoa</taxon>
        <taxon>Ecdysozoa</taxon>
        <taxon>Arthropoda</taxon>
        <taxon>Hexapoda</taxon>
        <taxon>Insecta</taxon>
        <taxon>Pterygota</taxon>
        <taxon>Neoptera</taxon>
        <taxon>Endopterygota</taxon>
        <taxon>Hymenoptera</taxon>
        <taxon>Apocrita</taxon>
        <taxon>Proctotrupomorpha</taxon>
        <taxon>Chalcidoidea</taxon>
        <taxon>Trichogrammatidae</taxon>
        <taxon>Trichogramma</taxon>
    </lineage>
</organism>
<dbReference type="InterPro" id="IPR055469">
    <property type="entry name" value="DUF7041"/>
</dbReference>
<feature type="domain" description="DUF7041" evidence="2">
    <location>
        <begin position="195"/>
        <end position="276"/>
    </location>
</feature>
<feature type="compositionally biased region" description="Polar residues" evidence="1">
    <location>
        <begin position="8"/>
        <end position="19"/>
    </location>
</feature>
<evidence type="ECO:0000313" key="3">
    <source>
        <dbReference type="EMBL" id="KAL3387876.1"/>
    </source>
</evidence>
<dbReference type="AlphaFoldDB" id="A0ABD2W4S6"/>
<comment type="caution">
    <text evidence="3">The sequence shown here is derived from an EMBL/GenBank/DDBJ whole genome shotgun (WGS) entry which is preliminary data.</text>
</comment>
<dbReference type="PANTHER" id="PTHR33327:SF3">
    <property type="entry name" value="RNA-DIRECTED DNA POLYMERASE"/>
    <property type="match status" value="1"/>
</dbReference>
<dbReference type="PANTHER" id="PTHR33327">
    <property type="entry name" value="ENDONUCLEASE"/>
    <property type="match status" value="1"/>
</dbReference>
<feature type="region of interest" description="Disordered" evidence="1">
    <location>
        <begin position="55"/>
        <end position="81"/>
    </location>
</feature>
<protein>
    <recommendedName>
        <fullName evidence="2">DUF7041 domain-containing protein</fullName>
    </recommendedName>
</protein>
<accession>A0ABD2W4S6</accession>
<evidence type="ECO:0000256" key="1">
    <source>
        <dbReference type="SAM" id="MobiDB-lite"/>
    </source>
</evidence>
<name>A0ABD2W4S6_9HYME</name>
<feature type="region of interest" description="Disordered" evidence="1">
    <location>
        <begin position="155"/>
        <end position="180"/>
    </location>
</feature>
<evidence type="ECO:0000313" key="4">
    <source>
        <dbReference type="Proteomes" id="UP001627154"/>
    </source>
</evidence>
<feature type="compositionally biased region" description="Basic residues" evidence="1">
    <location>
        <begin position="390"/>
        <end position="404"/>
    </location>
</feature>
<dbReference type="Proteomes" id="UP001627154">
    <property type="component" value="Unassembled WGS sequence"/>
</dbReference>
<dbReference type="EMBL" id="JBJJXI010000136">
    <property type="protein sequence ID" value="KAL3387876.1"/>
    <property type="molecule type" value="Genomic_DNA"/>
</dbReference>
<feature type="compositionally biased region" description="Polar residues" evidence="1">
    <location>
        <begin position="155"/>
        <end position="164"/>
    </location>
</feature>
<feature type="region of interest" description="Disordered" evidence="1">
    <location>
        <begin position="381"/>
        <end position="416"/>
    </location>
</feature>
<feature type="compositionally biased region" description="Basic and acidic residues" evidence="1">
    <location>
        <begin position="59"/>
        <end position="81"/>
    </location>
</feature>
<proteinExistence type="predicted"/>
<sequence>MAHFGGQSPESHNNSNSFPSALRPSRELQRTPPSSGFRLRSGRVLSSDSVDISVINSSHVEDPSEIERRNGDPPGVERRGDGAVVQGAAAEQFREEFYSFKREVLSLFREFIESQSGRNQVADPMSNSNNNSNTNVVSLSLNNNCNVPIPVINNTSSSVPTQRDSNIHVERRHRSSPDAAASAASVRYVSTETRLPQFWRTVPKQWFDVVEHYFSSRGISSDEDRYFTVVSSLGADILREVSDTIRTLPSLNRYASLKQILLDKFSENNEERLNRFAALSSMGSHSPAEFFNVLLAAGGDTFPRESILKVWKHRLPIDIRVQLGAPAVIANESSLLRRAEEVFTILKSSNRIVVDAVSSGSAVDDKTEVLLKHIQRLESKLDSQSYSQSHKSRDRKSYANKRNNRKNDRSRSVTSKSDDVVICAAHAKYGDNTYARSCKPPCNFGKNQSDKSKN</sequence>
<dbReference type="Pfam" id="PF23055">
    <property type="entry name" value="DUF7041"/>
    <property type="match status" value="1"/>
</dbReference>
<feature type="compositionally biased region" description="Basic and acidic residues" evidence="1">
    <location>
        <begin position="405"/>
        <end position="416"/>
    </location>
</feature>